<feature type="domain" description="Acyl-CoA dehydrogenase/oxidase N-terminal" evidence="8">
    <location>
        <begin position="8"/>
        <end position="118"/>
    </location>
</feature>
<protein>
    <submittedName>
        <fullName evidence="9">Acyl-CoA dehydrogenase family protein</fullName>
    </submittedName>
</protein>
<evidence type="ECO:0000256" key="3">
    <source>
        <dbReference type="ARBA" id="ARBA00022630"/>
    </source>
</evidence>
<proteinExistence type="inferred from homology"/>
<keyword evidence="10" id="KW-1185">Reference proteome</keyword>
<dbReference type="PANTHER" id="PTHR43884">
    <property type="entry name" value="ACYL-COA DEHYDROGENASE"/>
    <property type="match status" value="1"/>
</dbReference>
<organism evidence="9 10">
    <name type="scientific">Streptomyces glaucosporus</name>
    <dbReference type="NCBI Taxonomy" id="284044"/>
    <lineage>
        <taxon>Bacteria</taxon>
        <taxon>Bacillati</taxon>
        <taxon>Actinomycetota</taxon>
        <taxon>Actinomycetes</taxon>
        <taxon>Kitasatosporales</taxon>
        <taxon>Streptomycetaceae</taxon>
        <taxon>Streptomyces</taxon>
    </lineage>
</organism>
<dbReference type="Pfam" id="PF02770">
    <property type="entry name" value="Acyl-CoA_dh_M"/>
    <property type="match status" value="1"/>
</dbReference>
<dbReference type="InterPro" id="IPR036250">
    <property type="entry name" value="AcylCo_DH-like_C"/>
</dbReference>
<dbReference type="Gene3D" id="2.40.110.10">
    <property type="entry name" value="Butyryl-CoA Dehydrogenase, subunit A, domain 2"/>
    <property type="match status" value="1"/>
</dbReference>
<gene>
    <name evidence="9" type="ORF">GCM10010420_38060</name>
</gene>
<comment type="similarity">
    <text evidence="2 5">Belongs to the acyl-CoA dehydrogenase family.</text>
</comment>
<dbReference type="EMBL" id="BAAATJ010000018">
    <property type="protein sequence ID" value="GAA2406469.1"/>
    <property type="molecule type" value="Genomic_DNA"/>
</dbReference>
<dbReference type="SUPFAM" id="SSF56645">
    <property type="entry name" value="Acyl-CoA dehydrogenase NM domain-like"/>
    <property type="match status" value="1"/>
</dbReference>
<dbReference type="PIRSF" id="PIRSF016578">
    <property type="entry name" value="HsaA"/>
    <property type="match status" value="1"/>
</dbReference>
<feature type="domain" description="Acyl-CoA oxidase/dehydrogenase middle" evidence="7">
    <location>
        <begin position="123"/>
        <end position="215"/>
    </location>
</feature>
<feature type="domain" description="Acyl-CoA dehydrogenase/oxidase C-terminal" evidence="6">
    <location>
        <begin position="227"/>
        <end position="375"/>
    </location>
</feature>
<name>A0ABP5VLL2_9ACTN</name>
<dbReference type="Gene3D" id="1.20.140.10">
    <property type="entry name" value="Butyryl-CoA Dehydrogenase, subunit A, domain 3"/>
    <property type="match status" value="1"/>
</dbReference>
<dbReference type="InterPro" id="IPR009075">
    <property type="entry name" value="AcylCo_DH/oxidase_C"/>
</dbReference>
<reference evidence="10" key="1">
    <citation type="journal article" date="2019" name="Int. J. Syst. Evol. Microbiol.">
        <title>The Global Catalogue of Microorganisms (GCM) 10K type strain sequencing project: providing services to taxonomists for standard genome sequencing and annotation.</title>
        <authorList>
            <consortium name="The Broad Institute Genomics Platform"/>
            <consortium name="The Broad Institute Genome Sequencing Center for Infectious Disease"/>
            <person name="Wu L."/>
            <person name="Ma J."/>
        </authorList>
    </citation>
    <scope>NUCLEOTIDE SEQUENCE [LARGE SCALE GENOMIC DNA]</scope>
    <source>
        <strain evidence="10">JCM 6921</strain>
    </source>
</reference>
<dbReference type="Proteomes" id="UP001500058">
    <property type="component" value="Unassembled WGS sequence"/>
</dbReference>
<dbReference type="SUPFAM" id="SSF47203">
    <property type="entry name" value="Acyl-CoA dehydrogenase C-terminal domain-like"/>
    <property type="match status" value="1"/>
</dbReference>
<dbReference type="InterPro" id="IPR037069">
    <property type="entry name" value="AcylCoA_DH/ox_N_sf"/>
</dbReference>
<evidence type="ECO:0000259" key="6">
    <source>
        <dbReference type="Pfam" id="PF00441"/>
    </source>
</evidence>
<accession>A0ABP5VLL2</accession>
<evidence type="ECO:0000313" key="10">
    <source>
        <dbReference type="Proteomes" id="UP001500058"/>
    </source>
</evidence>
<dbReference type="RefSeq" id="WP_344632264.1">
    <property type="nucleotide sequence ID" value="NZ_BAAATJ010000018.1"/>
</dbReference>
<dbReference type="Pfam" id="PF00441">
    <property type="entry name" value="Acyl-CoA_dh_1"/>
    <property type="match status" value="1"/>
</dbReference>
<dbReference type="InterPro" id="IPR009100">
    <property type="entry name" value="AcylCoA_DH/oxidase_NM_dom_sf"/>
</dbReference>
<keyword evidence="3 5" id="KW-0285">Flavoprotein</keyword>
<sequence>MDRYFADQRHRELRRQVREFAEREVGPRIPGMEASRTVSHELSRLIARQGWIGVTIPAAYGGMGAGHLAKTIVIEELARVSGAMGAMVQASQLGVAKIIHFGDEEQKKTWLPAIASGDCLPTIAVTEPESGGHVLGMASTAVRDGDDYVLNGRKVFVGNSHVGDVHGVVVRTGPGSKGLTAFLVESDRPGFSLAPQKPAMGLHGFSFGELIFDNCRVPAANRLGEEGDGLAVAYSSSVLYGRPNLTAVSLGIHQAIMDETARFCAERERYGAPLGELGSVKLKLGQMQSRLMTARLAAYHAVHLLDRGVPCDAELMNAKLVNVEYALDSARDAMEIHAAAGLFTDRPIERYLRDAHHIFAPAGTSDIQRLRLGEVAMGTAKGEWSERLSDLVRMDEFQPEPAV</sequence>
<evidence type="ECO:0000259" key="8">
    <source>
        <dbReference type="Pfam" id="PF02771"/>
    </source>
</evidence>
<evidence type="ECO:0000313" key="9">
    <source>
        <dbReference type="EMBL" id="GAA2406469.1"/>
    </source>
</evidence>
<comment type="cofactor">
    <cofactor evidence="1 5">
        <name>FAD</name>
        <dbReference type="ChEBI" id="CHEBI:57692"/>
    </cofactor>
</comment>
<comment type="caution">
    <text evidence="9">The sequence shown here is derived from an EMBL/GenBank/DDBJ whole genome shotgun (WGS) entry which is preliminary data.</text>
</comment>
<evidence type="ECO:0000259" key="7">
    <source>
        <dbReference type="Pfam" id="PF02770"/>
    </source>
</evidence>
<dbReference type="InterPro" id="IPR013786">
    <property type="entry name" value="AcylCoA_DH/ox_N"/>
</dbReference>
<dbReference type="PANTHER" id="PTHR43884:SF12">
    <property type="entry name" value="ISOVALERYL-COA DEHYDROGENASE, MITOCHONDRIAL-RELATED"/>
    <property type="match status" value="1"/>
</dbReference>
<dbReference type="Gene3D" id="1.10.540.10">
    <property type="entry name" value="Acyl-CoA dehydrogenase/oxidase, N-terminal domain"/>
    <property type="match status" value="1"/>
</dbReference>
<keyword evidence="4 5" id="KW-0274">FAD</keyword>
<dbReference type="Pfam" id="PF02771">
    <property type="entry name" value="Acyl-CoA_dh_N"/>
    <property type="match status" value="1"/>
</dbReference>
<evidence type="ECO:0000256" key="1">
    <source>
        <dbReference type="ARBA" id="ARBA00001974"/>
    </source>
</evidence>
<keyword evidence="5" id="KW-0560">Oxidoreductase</keyword>
<dbReference type="InterPro" id="IPR006091">
    <property type="entry name" value="Acyl-CoA_Oxase/DH_mid-dom"/>
</dbReference>
<evidence type="ECO:0000256" key="2">
    <source>
        <dbReference type="ARBA" id="ARBA00009347"/>
    </source>
</evidence>
<dbReference type="InterPro" id="IPR046373">
    <property type="entry name" value="Acyl-CoA_Oxase/DH_mid-dom_sf"/>
</dbReference>
<evidence type="ECO:0000256" key="5">
    <source>
        <dbReference type="RuleBase" id="RU362125"/>
    </source>
</evidence>
<evidence type="ECO:0000256" key="4">
    <source>
        <dbReference type="ARBA" id="ARBA00022827"/>
    </source>
</evidence>